<evidence type="ECO:0000259" key="1">
    <source>
        <dbReference type="Pfam" id="PF01636"/>
    </source>
</evidence>
<dbReference type="Pfam" id="PF01636">
    <property type="entry name" value="APH"/>
    <property type="match status" value="1"/>
</dbReference>
<sequence>MTETLTVLTLACSQVGLAADGAGLIRAGENALYRLRSGIVARVGRHGQGEVAAKEVRVSLWLQQAGVPVVQVVPDIQQPVEVDGRAVTFWRELPGHHEGGIEQVADALKQIHELQPPPELALPPLAPFVRLEQRIAEAKVFDAADRGWLIDHLRYLTDQYGMLPTGLPHAAVHGDAWGGNIVTVGPDQPPIVLDLERFAYGPPEWDLTSIAVDHLTFDAMPRDAWSRFCTRYGYEVTEWAGYEVLRDARELRKVTFAAQMAAQRPHLEAQARYRLACIRGEHGPRPWHWIPAA</sequence>
<keyword evidence="2" id="KW-0808">Transferase</keyword>
<evidence type="ECO:0000313" key="2">
    <source>
        <dbReference type="EMBL" id="PZG16541.1"/>
    </source>
</evidence>
<name>A0A2W2E2P6_9ACTN</name>
<comment type="caution">
    <text evidence="2">The sequence shown here is derived from an EMBL/GenBank/DDBJ whole genome shotgun (WGS) entry which is preliminary data.</text>
</comment>
<dbReference type="InterPro" id="IPR011009">
    <property type="entry name" value="Kinase-like_dom_sf"/>
</dbReference>
<feature type="domain" description="Aminoglycoside phosphotransferase" evidence="1">
    <location>
        <begin position="33"/>
        <end position="227"/>
    </location>
</feature>
<dbReference type="Gene3D" id="3.90.1200.10">
    <property type="match status" value="1"/>
</dbReference>
<dbReference type="SUPFAM" id="SSF56112">
    <property type="entry name" value="Protein kinase-like (PK-like)"/>
    <property type="match status" value="1"/>
</dbReference>
<dbReference type="Proteomes" id="UP000248924">
    <property type="component" value="Unassembled WGS sequence"/>
</dbReference>
<dbReference type="RefSeq" id="WP_111214871.1">
    <property type="nucleotide sequence ID" value="NZ_POTY01000103.1"/>
</dbReference>
<dbReference type="InterPro" id="IPR002575">
    <property type="entry name" value="Aminoglycoside_PTrfase"/>
</dbReference>
<gene>
    <name evidence="2" type="ORF">C1I95_17250</name>
</gene>
<proteinExistence type="predicted"/>
<dbReference type="GO" id="GO:0016740">
    <property type="term" value="F:transferase activity"/>
    <property type="evidence" value="ECO:0007669"/>
    <property type="project" value="UniProtKB-KW"/>
</dbReference>
<keyword evidence="3" id="KW-1185">Reference proteome</keyword>
<reference evidence="2 3" key="1">
    <citation type="submission" date="2018-01" db="EMBL/GenBank/DDBJ databases">
        <title>Draft genome sequence of Jishengella sp. NA12.</title>
        <authorList>
            <person name="Sahin N."/>
            <person name="Ay H."/>
            <person name="Saygin H."/>
        </authorList>
    </citation>
    <scope>NUCLEOTIDE SEQUENCE [LARGE SCALE GENOMIC DNA]</scope>
    <source>
        <strain evidence="2 3">NA12</strain>
    </source>
</reference>
<dbReference type="OrthoDB" id="3723194at2"/>
<accession>A0A2W2E2P6</accession>
<organism evidence="2 3">
    <name type="scientific">Micromonospora craterilacus</name>
    <dbReference type="NCBI Taxonomy" id="1655439"/>
    <lineage>
        <taxon>Bacteria</taxon>
        <taxon>Bacillati</taxon>
        <taxon>Actinomycetota</taxon>
        <taxon>Actinomycetes</taxon>
        <taxon>Micromonosporales</taxon>
        <taxon>Micromonosporaceae</taxon>
        <taxon>Micromonospora</taxon>
    </lineage>
</organism>
<protein>
    <submittedName>
        <fullName evidence="2">Aminoglycoside phosphotransferase</fullName>
    </submittedName>
</protein>
<evidence type="ECO:0000313" key="3">
    <source>
        <dbReference type="Proteomes" id="UP000248924"/>
    </source>
</evidence>
<dbReference type="EMBL" id="POTY01000103">
    <property type="protein sequence ID" value="PZG16541.1"/>
    <property type="molecule type" value="Genomic_DNA"/>
</dbReference>
<dbReference type="AlphaFoldDB" id="A0A2W2E2P6"/>